<evidence type="ECO:0000313" key="2">
    <source>
        <dbReference type="Proteomes" id="UP000805193"/>
    </source>
</evidence>
<comment type="caution">
    <text evidence="1">The sequence shown here is derived from an EMBL/GenBank/DDBJ whole genome shotgun (WGS) entry which is preliminary data.</text>
</comment>
<gene>
    <name evidence="1" type="ORF">HPB47_012488</name>
</gene>
<sequence>MPVKRTPPPPPPPPKTSRPNEVLSPGRLPFAEDAQARASRRLQRLPPESGQLPEPTRKAQSTMNSQSSHPFRRFPACRSTFTDTLQCGISKKTRSVGRLAERRSGNRWSRRLKQDPGNQKDSGAEVNPSGVQTRGSPQTSTKSSCRCPTAISDRGGGHDLTTVTTSAIPEDAVPGMLKRKHLSRRDYAHNSPLTQDCHAAGRIATNR</sequence>
<proteinExistence type="predicted"/>
<evidence type="ECO:0000313" key="1">
    <source>
        <dbReference type="EMBL" id="KAG0410394.1"/>
    </source>
</evidence>
<reference evidence="1 2" key="1">
    <citation type="journal article" date="2020" name="Cell">
        <title>Large-Scale Comparative Analyses of Tick Genomes Elucidate Their Genetic Diversity and Vector Capacities.</title>
        <authorList>
            <consortium name="Tick Genome and Microbiome Consortium (TIGMIC)"/>
            <person name="Jia N."/>
            <person name="Wang J."/>
            <person name="Shi W."/>
            <person name="Du L."/>
            <person name="Sun Y."/>
            <person name="Zhan W."/>
            <person name="Jiang J.F."/>
            <person name="Wang Q."/>
            <person name="Zhang B."/>
            <person name="Ji P."/>
            <person name="Bell-Sakyi L."/>
            <person name="Cui X.M."/>
            <person name="Yuan T.T."/>
            <person name="Jiang B.G."/>
            <person name="Yang W.F."/>
            <person name="Lam T.T."/>
            <person name="Chang Q.C."/>
            <person name="Ding S.J."/>
            <person name="Wang X.J."/>
            <person name="Zhu J.G."/>
            <person name="Ruan X.D."/>
            <person name="Zhao L."/>
            <person name="Wei J.T."/>
            <person name="Ye R.Z."/>
            <person name="Que T.C."/>
            <person name="Du C.H."/>
            <person name="Zhou Y.H."/>
            <person name="Cheng J.X."/>
            <person name="Dai P.F."/>
            <person name="Guo W.B."/>
            <person name="Han X.H."/>
            <person name="Huang E.J."/>
            <person name="Li L.F."/>
            <person name="Wei W."/>
            <person name="Gao Y.C."/>
            <person name="Liu J.Z."/>
            <person name="Shao H.Z."/>
            <person name="Wang X."/>
            <person name="Wang C.C."/>
            <person name="Yang T.C."/>
            <person name="Huo Q.B."/>
            <person name="Li W."/>
            <person name="Chen H.Y."/>
            <person name="Chen S.E."/>
            <person name="Zhou L.G."/>
            <person name="Ni X.B."/>
            <person name="Tian J.H."/>
            <person name="Sheng Y."/>
            <person name="Liu T."/>
            <person name="Pan Y.S."/>
            <person name="Xia L.Y."/>
            <person name="Li J."/>
            <person name="Zhao F."/>
            <person name="Cao W.C."/>
        </authorList>
    </citation>
    <scope>NUCLEOTIDE SEQUENCE [LARGE SCALE GENOMIC DNA]</scope>
    <source>
        <strain evidence="1">Iper-2018</strain>
    </source>
</reference>
<organism evidence="1 2">
    <name type="scientific">Ixodes persulcatus</name>
    <name type="common">Taiga tick</name>
    <dbReference type="NCBI Taxonomy" id="34615"/>
    <lineage>
        <taxon>Eukaryota</taxon>
        <taxon>Metazoa</taxon>
        <taxon>Ecdysozoa</taxon>
        <taxon>Arthropoda</taxon>
        <taxon>Chelicerata</taxon>
        <taxon>Arachnida</taxon>
        <taxon>Acari</taxon>
        <taxon>Parasitiformes</taxon>
        <taxon>Ixodida</taxon>
        <taxon>Ixodoidea</taxon>
        <taxon>Ixodidae</taxon>
        <taxon>Ixodinae</taxon>
        <taxon>Ixodes</taxon>
    </lineage>
</organism>
<keyword evidence="2" id="KW-1185">Reference proteome</keyword>
<accession>A0AC60NTJ1</accession>
<name>A0AC60NTJ1_IXOPE</name>
<dbReference type="Proteomes" id="UP000805193">
    <property type="component" value="Unassembled WGS sequence"/>
</dbReference>
<protein>
    <submittedName>
        <fullName evidence="1">Uncharacterized protein</fullName>
    </submittedName>
</protein>
<dbReference type="EMBL" id="JABSTQ010011527">
    <property type="protein sequence ID" value="KAG0410394.1"/>
    <property type="molecule type" value="Genomic_DNA"/>
</dbReference>